<keyword evidence="2" id="KW-0808">Transferase</keyword>
<dbReference type="OrthoDB" id="10393646at2759"/>
<feature type="region of interest" description="Disordered" evidence="1">
    <location>
        <begin position="438"/>
        <end position="519"/>
    </location>
</feature>
<accession>A0A8B6EP68</accession>
<sequence length="519" mass="57542">MLMKRETTLIVKFTPVGSNKDSNKVGNSQPSTPLSSVKDTNKVTRSQPSTPQVSGKDKTQVSNSQPSTPLSSVKDTNKVTRSQPSTPQVSDKDKNKVNNSQPTTPQVFAKDVNKDSNSYSPMNTSVVSSNDRNKVRNSQLLTDEIKSTNSAQTLLNKDQTDIRPQQATNNDQACSSTDKDPVKLNNSIPDICLNGTKIENDPSVESSFSETQLDLTVDKESKESQSVIPGGMDRNEEKKHKNENSVSFVSNEVTNSRDPSGQFNSVDSIIDFEEKYGETPNSVHKQEMLDYLPKNDNIEDIHSETNSKTDNIDDLSDENEEDEAEKLRLLKLTLSGVLLSTDVKSSVDENSGISSPTSDDMDIAREIYISKGMSAPPSKYTSTRSLNTILEDELLCEEEPQTKASELKFVEPSEEYNMSDPFIDSFEWDDYIGDELVGRVRSSDISPRESIDFPDWTMEQDSSSQDSEIHNDSKNEANRSGKSGRKINTSNLSDSEDSDEDTTLLDTDKTLTEDGVEKE</sequence>
<feature type="region of interest" description="Disordered" evidence="1">
    <location>
        <begin position="158"/>
        <end position="182"/>
    </location>
</feature>
<evidence type="ECO:0000256" key="1">
    <source>
        <dbReference type="SAM" id="MobiDB-lite"/>
    </source>
</evidence>
<feature type="compositionally biased region" description="Basic and acidic residues" evidence="1">
    <location>
        <begin position="467"/>
        <end position="479"/>
    </location>
</feature>
<name>A0A8B6EP68_MYTGA</name>
<reference evidence="2" key="1">
    <citation type="submission" date="2018-11" db="EMBL/GenBank/DDBJ databases">
        <authorList>
            <person name="Alioto T."/>
            <person name="Alioto T."/>
        </authorList>
    </citation>
    <scope>NUCLEOTIDE SEQUENCE</scope>
</reference>
<feature type="compositionally biased region" description="Polar residues" evidence="1">
    <location>
        <begin position="97"/>
        <end position="106"/>
    </location>
</feature>
<feature type="compositionally biased region" description="Polar residues" evidence="1">
    <location>
        <begin position="60"/>
        <end position="89"/>
    </location>
</feature>
<organism evidence="2 3">
    <name type="scientific">Mytilus galloprovincialis</name>
    <name type="common">Mediterranean mussel</name>
    <dbReference type="NCBI Taxonomy" id="29158"/>
    <lineage>
        <taxon>Eukaryota</taxon>
        <taxon>Metazoa</taxon>
        <taxon>Spiralia</taxon>
        <taxon>Lophotrochozoa</taxon>
        <taxon>Mollusca</taxon>
        <taxon>Bivalvia</taxon>
        <taxon>Autobranchia</taxon>
        <taxon>Pteriomorphia</taxon>
        <taxon>Mytilida</taxon>
        <taxon>Mytiloidea</taxon>
        <taxon>Mytilidae</taxon>
        <taxon>Mytilinae</taxon>
        <taxon>Mytilus</taxon>
    </lineage>
</organism>
<dbReference type="Proteomes" id="UP000596742">
    <property type="component" value="Unassembled WGS sequence"/>
</dbReference>
<feature type="compositionally biased region" description="Basic and acidic residues" evidence="1">
    <location>
        <begin position="438"/>
        <end position="451"/>
    </location>
</feature>
<feature type="compositionally biased region" description="Polar residues" evidence="1">
    <location>
        <begin position="115"/>
        <end position="135"/>
    </location>
</feature>
<feature type="compositionally biased region" description="Basic and acidic residues" evidence="1">
    <location>
        <begin position="299"/>
        <end position="311"/>
    </location>
</feature>
<feature type="region of interest" description="Disordered" evidence="1">
    <location>
        <begin position="197"/>
        <end position="264"/>
    </location>
</feature>
<feature type="compositionally biased region" description="Basic and acidic residues" evidence="1">
    <location>
        <begin position="233"/>
        <end position="243"/>
    </location>
</feature>
<keyword evidence="3" id="KW-1185">Reference proteome</keyword>
<keyword evidence="2" id="KW-0418">Kinase</keyword>
<gene>
    <name evidence="2" type="ORF">MGAL_10B067705</name>
</gene>
<feature type="region of interest" description="Disordered" evidence="1">
    <location>
        <begin position="299"/>
        <end position="320"/>
    </location>
</feature>
<dbReference type="EMBL" id="UYJE01005391">
    <property type="protein sequence ID" value="VDI36975.1"/>
    <property type="molecule type" value="Genomic_DNA"/>
</dbReference>
<dbReference type="AlphaFoldDB" id="A0A8B6EP68"/>
<evidence type="ECO:0000313" key="2">
    <source>
        <dbReference type="EMBL" id="VDI36975.1"/>
    </source>
</evidence>
<feature type="compositionally biased region" description="Acidic residues" evidence="1">
    <location>
        <begin position="494"/>
        <end position="503"/>
    </location>
</feature>
<feature type="compositionally biased region" description="Polar residues" evidence="1">
    <location>
        <begin position="203"/>
        <end position="214"/>
    </location>
</feature>
<feature type="compositionally biased region" description="Basic and acidic residues" evidence="1">
    <location>
        <begin position="506"/>
        <end position="519"/>
    </location>
</feature>
<comment type="caution">
    <text evidence="2">The sequence shown here is derived from an EMBL/GenBank/DDBJ whole genome shotgun (WGS) entry which is preliminary data.</text>
</comment>
<feature type="compositionally biased region" description="Polar residues" evidence="1">
    <location>
        <begin position="16"/>
        <end position="53"/>
    </location>
</feature>
<proteinExistence type="predicted"/>
<feature type="region of interest" description="Disordered" evidence="1">
    <location>
        <begin position="1"/>
        <end position="135"/>
    </location>
</feature>
<evidence type="ECO:0000313" key="3">
    <source>
        <dbReference type="Proteomes" id="UP000596742"/>
    </source>
</evidence>
<feature type="compositionally biased region" description="Polar residues" evidence="1">
    <location>
        <begin position="244"/>
        <end position="264"/>
    </location>
</feature>
<protein>
    <submittedName>
        <fullName evidence="2">Lemur tyrosine kinase 2</fullName>
        <ecNumber evidence="2">2.7.10.1</ecNumber>
    </submittedName>
</protein>
<dbReference type="EC" id="2.7.10.1" evidence="2"/>
<feature type="compositionally biased region" description="Polar residues" evidence="1">
    <location>
        <begin position="158"/>
        <end position="176"/>
    </location>
</feature>
<dbReference type="GO" id="GO:0004714">
    <property type="term" value="F:transmembrane receptor protein tyrosine kinase activity"/>
    <property type="evidence" value="ECO:0007669"/>
    <property type="project" value="UniProtKB-EC"/>
</dbReference>